<accession>A0A1S3Y9S5</accession>
<gene>
    <name evidence="3" type="primary">LOC107773866</name>
</gene>
<dbReference type="PaxDb" id="4097-A0A1S3Y9S5"/>
<dbReference type="InterPro" id="IPR000477">
    <property type="entry name" value="RT_dom"/>
</dbReference>
<sequence>MDTLGFPTKFTGWILECVKTVNYTVLINGETTVPFDAAKGLRQEDPISPFLFAIVKEYLSRSLNGLKGINEFKYHPKSVKLGITHLSFVDDLLLIAKGDLPSVAAMHRCFSHFSQSSGLQANLGKSSVYFGGISPPERTRILQHLGRVQLVQSVVFGIQDDWAQLLPFPVKVLKLIDAYCRSYIWSAANNITKKALVSWENICSHKSSGGPNLVNIQLWNKVLPKQIFNARVTMNQVQRNNSGTSLTKHIYLQLLGDRPHVNWKCLMFQNNTRPKAQFTMWMLLHGRLLITDRLRQWGMAVETQCALCHDRDESREHLFVNCVFTKTLWRRSCTGCSTDKGQQILGSNTCSGYFRMLKETPKEPNYIGWFMQKYRMPFGLRGI</sequence>
<feature type="domain" description="Reverse transcriptase zinc-binding" evidence="2">
    <location>
        <begin position="247"/>
        <end position="329"/>
    </location>
</feature>
<protein>
    <recommendedName>
        <fullName evidence="4">Reverse transcriptase domain-containing protein</fullName>
    </recommendedName>
</protein>
<dbReference type="KEGG" id="nta:107773866"/>
<dbReference type="AlphaFoldDB" id="A0A1S3Y9S5"/>
<organism evidence="3">
    <name type="scientific">Nicotiana tabacum</name>
    <name type="common">Common tobacco</name>
    <dbReference type="NCBI Taxonomy" id="4097"/>
    <lineage>
        <taxon>Eukaryota</taxon>
        <taxon>Viridiplantae</taxon>
        <taxon>Streptophyta</taxon>
        <taxon>Embryophyta</taxon>
        <taxon>Tracheophyta</taxon>
        <taxon>Spermatophyta</taxon>
        <taxon>Magnoliopsida</taxon>
        <taxon>eudicotyledons</taxon>
        <taxon>Gunneridae</taxon>
        <taxon>Pentapetalae</taxon>
        <taxon>asterids</taxon>
        <taxon>lamiids</taxon>
        <taxon>Solanales</taxon>
        <taxon>Solanaceae</taxon>
        <taxon>Nicotianoideae</taxon>
        <taxon>Nicotianeae</taxon>
        <taxon>Nicotiana</taxon>
    </lineage>
</organism>
<dbReference type="Pfam" id="PF00078">
    <property type="entry name" value="RVT_1"/>
    <property type="match status" value="1"/>
</dbReference>
<evidence type="ECO:0008006" key="4">
    <source>
        <dbReference type="Google" id="ProtNLM"/>
    </source>
</evidence>
<dbReference type="PANTHER" id="PTHR33116:SF66">
    <property type="entry name" value="REVERSE TRANSCRIPTASE ZINC-BINDING DOMAIN-CONTAINING PROTEIN"/>
    <property type="match status" value="1"/>
</dbReference>
<dbReference type="PANTHER" id="PTHR33116">
    <property type="entry name" value="REVERSE TRANSCRIPTASE ZINC-BINDING DOMAIN-CONTAINING PROTEIN-RELATED-RELATED"/>
    <property type="match status" value="1"/>
</dbReference>
<reference evidence="3" key="1">
    <citation type="submission" date="2025-08" db="UniProtKB">
        <authorList>
            <consortium name="RefSeq"/>
        </authorList>
    </citation>
    <scope>IDENTIFICATION</scope>
</reference>
<evidence type="ECO:0000259" key="2">
    <source>
        <dbReference type="Pfam" id="PF13966"/>
    </source>
</evidence>
<dbReference type="InterPro" id="IPR026960">
    <property type="entry name" value="RVT-Znf"/>
</dbReference>
<dbReference type="OrthoDB" id="7978815at2759"/>
<proteinExistence type="predicted"/>
<dbReference type="STRING" id="4097.A0A1S3Y9S5"/>
<dbReference type="Pfam" id="PF13966">
    <property type="entry name" value="zf-RVT"/>
    <property type="match status" value="1"/>
</dbReference>
<evidence type="ECO:0000259" key="1">
    <source>
        <dbReference type="Pfam" id="PF00078"/>
    </source>
</evidence>
<evidence type="ECO:0000313" key="3">
    <source>
        <dbReference type="RefSeq" id="XP_016448778.1"/>
    </source>
</evidence>
<name>A0A1S3Y9S5_TOBAC</name>
<feature type="domain" description="Reverse transcriptase" evidence="1">
    <location>
        <begin position="4"/>
        <end position="130"/>
    </location>
</feature>
<dbReference type="RefSeq" id="XP_016448778.1">
    <property type="nucleotide sequence ID" value="XM_016593292.1"/>
</dbReference>